<keyword evidence="5" id="KW-0378">Hydrolase</keyword>
<keyword evidence="7" id="KW-0624">Polysaccharide degradation</keyword>
<dbReference type="AlphaFoldDB" id="A0A382YUH7"/>
<dbReference type="Gene3D" id="3.40.50.1820">
    <property type="entry name" value="alpha/beta hydrolase"/>
    <property type="match status" value="1"/>
</dbReference>
<dbReference type="PANTHER" id="PTHR38050">
    <property type="match status" value="1"/>
</dbReference>
<evidence type="ECO:0000256" key="7">
    <source>
        <dbReference type="ARBA" id="ARBA00023326"/>
    </source>
</evidence>
<protein>
    <recommendedName>
        <fullName evidence="8">Dockerin domain-containing protein</fullName>
    </recommendedName>
</protein>
<evidence type="ECO:0000256" key="4">
    <source>
        <dbReference type="ARBA" id="ARBA00022729"/>
    </source>
</evidence>
<dbReference type="InterPro" id="IPR002105">
    <property type="entry name" value="Dockerin_1_rpt"/>
</dbReference>
<dbReference type="GO" id="GO:0030600">
    <property type="term" value="F:feruloyl esterase activity"/>
    <property type="evidence" value="ECO:0007669"/>
    <property type="project" value="InterPro"/>
</dbReference>
<dbReference type="GO" id="GO:0005576">
    <property type="term" value="C:extracellular region"/>
    <property type="evidence" value="ECO:0007669"/>
    <property type="project" value="UniProtKB-SubCell"/>
</dbReference>
<dbReference type="InterPro" id="IPR029058">
    <property type="entry name" value="AB_hydrolase_fold"/>
</dbReference>
<dbReference type="InterPro" id="IPR036439">
    <property type="entry name" value="Dockerin_dom_sf"/>
</dbReference>
<dbReference type="PROSITE" id="PS51766">
    <property type="entry name" value="DOCKERIN"/>
    <property type="match status" value="1"/>
</dbReference>
<dbReference type="Pfam" id="PF00326">
    <property type="entry name" value="Peptidase_S9"/>
    <property type="match status" value="1"/>
</dbReference>
<dbReference type="InterPro" id="IPR001375">
    <property type="entry name" value="Peptidase_S9_cat"/>
</dbReference>
<dbReference type="GO" id="GO:0045493">
    <property type="term" value="P:xylan catabolic process"/>
    <property type="evidence" value="ECO:0007669"/>
    <property type="project" value="UniProtKB-KW"/>
</dbReference>
<evidence type="ECO:0000259" key="8">
    <source>
        <dbReference type="PROSITE" id="PS51766"/>
    </source>
</evidence>
<feature type="non-terminal residue" evidence="9">
    <location>
        <position position="1"/>
    </location>
</feature>
<dbReference type="EMBL" id="UINC01178437">
    <property type="protein sequence ID" value="SVD86589.1"/>
    <property type="molecule type" value="Genomic_DNA"/>
</dbReference>
<dbReference type="Gene3D" id="1.10.1330.10">
    <property type="entry name" value="Dockerin domain"/>
    <property type="match status" value="1"/>
</dbReference>
<accession>A0A382YUH7</accession>
<feature type="non-terminal residue" evidence="9">
    <location>
        <position position="261"/>
    </location>
</feature>
<keyword evidence="3" id="KW-0858">Xylan degradation</keyword>
<comment type="subcellular location">
    <subcellularLocation>
        <location evidence="1">Secreted</location>
    </subcellularLocation>
</comment>
<dbReference type="GO" id="GO:0006508">
    <property type="term" value="P:proteolysis"/>
    <property type="evidence" value="ECO:0007669"/>
    <property type="project" value="InterPro"/>
</dbReference>
<dbReference type="GO" id="GO:0004553">
    <property type="term" value="F:hydrolase activity, hydrolyzing O-glycosyl compounds"/>
    <property type="evidence" value="ECO:0007669"/>
    <property type="project" value="InterPro"/>
</dbReference>
<organism evidence="9">
    <name type="scientific">marine metagenome</name>
    <dbReference type="NCBI Taxonomy" id="408172"/>
    <lineage>
        <taxon>unclassified sequences</taxon>
        <taxon>metagenomes</taxon>
        <taxon>ecological metagenomes</taxon>
    </lineage>
</organism>
<dbReference type="GO" id="GO:0008236">
    <property type="term" value="F:serine-type peptidase activity"/>
    <property type="evidence" value="ECO:0007669"/>
    <property type="project" value="InterPro"/>
</dbReference>
<reference evidence="9" key="1">
    <citation type="submission" date="2018-05" db="EMBL/GenBank/DDBJ databases">
        <authorList>
            <person name="Lanie J.A."/>
            <person name="Ng W.-L."/>
            <person name="Kazmierczak K.M."/>
            <person name="Andrzejewski T.M."/>
            <person name="Davidsen T.M."/>
            <person name="Wayne K.J."/>
            <person name="Tettelin H."/>
            <person name="Glass J.I."/>
            <person name="Rusch D."/>
            <person name="Podicherti R."/>
            <person name="Tsui H.-C.T."/>
            <person name="Winkler M.E."/>
        </authorList>
    </citation>
    <scope>NUCLEOTIDE SEQUENCE</scope>
</reference>
<name>A0A382YUH7_9ZZZZ</name>
<sequence length="261" mass="29285">GMNTIADQYGFAVCYPNGIIDQSGNRFWNVGYNMHQNETVDDFEFLSSLAQYLQEEYNLSSQNTFSTGMSNGGDISYMLACQVPNIFSAIAPVAGCMMTWIYESCNPSLPVPVLEIHGTNDNVVWWEGDPNDLGGWGPYIGTEEGIYFWVETNECESSEDISGPNTNTINHRYFDCIDNTEVWLYEVVGGGHDWPSYSSQEIWSFFSQYTFNLGDVNVDGVINIQDIIITINLVLNNEYNALADLNSDETIDVLDIVQLVN</sequence>
<keyword evidence="4" id="KW-0732">Signal</keyword>
<dbReference type="SUPFAM" id="SSF53474">
    <property type="entry name" value="alpha/beta-Hydrolases"/>
    <property type="match status" value="1"/>
</dbReference>
<dbReference type="InterPro" id="IPR016134">
    <property type="entry name" value="Dockerin_dom"/>
</dbReference>
<evidence type="ECO:0000256" key="5">
    <source>
        <dbReference type="ARBA" id="ARBA00022801"/>
    </source>
</evidence>
<proteinExistence type="predicted"/>
<dbReference type="SUPFAM" id="SSF63446">
    <property type="entry name" value="Type I dockerin domain"/>
    <property type="match status" value="1"/>
</dbReference>
<evidence type="ECO:0000256" key="3">
    <source>
        <dbReference type="ARBA" id="ARBA00022651"/>
    </source>
</evidence>
<feature type="domain" description="Dockerin" evidence="8">
    <location>
        <begin position="209"/>
        <end position="261"/>
    </location>
</feature>
<keyword evidence="6" id="KW-0119">Carbohydrate metabolism</keyword>
<evidence type="ECO:0000256" key="6">
    <source>
        <dbReference type="ARBA" id="ARBA00023277"/>
    </source>
</evidence>
<evidence type="ECO:0000256" key="1">
    <source>
        <dbReference type="ARBA" id="ARBA00004613"/>
    </source>
</evidence>
<keyword evidence="2" id="KW-0964">Secreted</keyword>
<gene>
    <name evidence="9" type="ORF">METZ01_LOCUS439443</name>
</gene>
<evidence type="ECO:0000256" key="2">
    <source>
        <dbReference type="ARBA" id="ARBA00022525"/>
    </source>
</evidence>
<evidence type="ECO:0000313" key="9">
    <source>
        <dbReference type="EMBL" id="SVD86589.1"/>
    </source>
</evidence>
<dbReference type="PANTHER" id="PTHR38050:SF2">
    <property type="entry name" value="FERULOYL ESTERASE C-RELATED"/>
    <property type="match status" value="1"/>
</dbReference>
<dbReference type="InterPro" id="IPR043595">
    <property type="entry name" value="FaeB/C/D"/>
</dbReference>
<dbReference type="Pfam" id="PF00404">
    <property type="entry name" value="Dockerin_1"/>
    <property type="match status" value="1"/>
</dbReference>